<dbReference type="InterPro" id="IPR008333">
    <property type="entry name" value="Cbr1-like_FAD-bd_dom"/>
</dbReference>
<dbReference type="EMBL" id="JBHSKN010000018">
    <property type="protein sequence ID" value="MFC5242098.1"/>
    <property type="molecule type" value="Genomic_DNA"/>
</dbReference>
<evidence type="ECO:0000256" key="3">
    <source>
        <dbReference type="ARBA" id="ARBA00023014"/>
    </source>
</evidence>
<evidence type="ECO:0000313" key="6">
    <source>
        <dbReference type="EMBL" id="MFC5242098.1"/>
    </source>
</evidence>
<dbReference type="Proteomes" id="UP001596035">
    <property type="component" value="Unassembled WGS sequence"/>
</dbReference>
<dbReference type="InterPro" id="IPR006058">
    <property type="entry name" value="2Fe2S_fd_BS"/>
</dbReference>
<dbReference type="InterPro" id="IPR012675">
    <property type="entry name" value="Beta-grasp_dom_sf"/>
</dbReference>
<dbReference type="InterPro" id="IPR001041">
    <property type="entry name" value="2Fe-2S_ferredoxin-type"/>
</dbReference>
<evidence type="ECO:0000256" key="2">
    <source>
        <dbReference type="ARBA" id="ARBA00022714"/>
    </source>
</evidence>
<dbReference type="PRINTS" id="PR00410">
    <property type="entry name" value="PHEHYDRXLASE"/>
</dbReference>
<evidence type="ECO:0000259" key="5">
    <source>
        <dbReference type="PROSITE" id="PS51384"/>
    </source>
</evidence>
<dbReference type="SUPFAM" id="SSF54292">
    <property type="entry name" value="2Fe-2S ferredoxin-like"/>
    <property type="match status" value="1"/>
</dbReference>
<keyword evidence="2" id="KW-0408">Iron</keyword>
<dbReference type="Pfam" id="PF00111">
    <property type="entry name" value="Fer2"/>
    <property type="match status" value="1"/>
</dbReference>
<dbReference type="SUPFAM" id="SSF63380">
    <property type="entry name" value="Riboflavin synthase domain-like"/>
    <property type="match status" value="1"/>
</dbReference>
<name>A0ABW0DXW8_9ACTN</name>
<dbReference type="SUPFAM" id="SSF52343">
    <property type="entry name" value="Ferredoxin reductase-like, C-terminal NADP-linked domain"/>
    <property type="match status" value="1"/>
</dbReference>
<feature type="domain" description="2Fe-2S ferredoxin-type" evidence="4">
    <location>
        <begin position="17"/>
        <end position="110"/>
    </location>
</feature>
<dbReference type="Gene3D" id="3.10.20.30">
    <property type="match status" value="1"/>
</dbReference>
<keyword evidence="2" id="KW-0479">Metal-binding</keyword>
<evidence type="ECO:0000256" key="1">
    <source>
        <dbReference type="ARBA" id="ARBA00001974"/>
    </source>
</evidence>
<dbReference type="InterPro" id="IPR039261">
    <property type="entry name" value="FNR_nucleotide-bd"/>
</dbReference>
<dbReference type="PANTHER" id="PTHR47354">
    <property type="entry name" value="NADH OXIDOREDUCTASE HCR"/>
    <property type="match status" value="1"/>
</dbReference>
<accession>A0ABW0DXW8</accession>
<dbReference type="PROSITE" id="PS51085">
    <property type="entry name" value="2FE2S_FER_2"/>
    <property type="match status" value="1"/>
</dbReference>
<reference evidence="7" key="1">
    <citation type="journal article" date="2019" name="Int. J. Syst. Evol. Microbiol.">
        <title>The Global Catalogue of Microorganisms (GCM) 10K type strain sequencing project: providing services to taxonomists for standard genome sequencing and annotation.</title>
        <authorList>
            <consortium name="The Broad Institute Genomics Platform"/>
            <consortium name="The Broad Institute Genome Sequencing Center for Infectious Disease"/>
            <person name="Wu L."/>
            <person name="Ma J."/>
        </authorList>
    </citation>
    <scope>NUCLEOTIDE SEQUENCE [LARGE SCALE GENOMIC DNA]</scope>
    <source>
        <strain evidence="7">CGMCC 4.7131</strain>
    </source>
</reference>
<evidence type="ECO:0000313" key="7">
    <source>
        <dbReference type="Proteomes" id="UP001596035"/>
    </source>
</evidence>
<sequence>MTAVPSSEPLPAAPDGYPLTMTTLDGEVIEATAAEGQSVLDAAADAGHLLPALCRKGTCGACVATVVDGEFTLGDHSELALSPERAASGGALLCCTYPDSPLTISLPYERSRVLTGTISVCSATVAAIDRCTHDVVRLLLRLDVDAEDGGTAEFEPGQFAQLQIPGEEETRAYSYSNIPNWDGELEFYIRLREGGHFSTWLDRTAKTGDTLTVHGPQGAFGLVETGLRPRWFVAGGTGVSPLFSMARRMAEFQEPHALRFYLGVGGESDLFGEDVLAEVGGELPDFSVQLCVSRPCERTDVRAGSPVAALAEDLEALRKQDEELPDLYVCGPPGMIDAVEKVAQEAGVPITRILSEKFSVSATA</sequence>
<protein>
    <submittedName>
        <fullName evidence="6">2Fe-2S iron-sulfur cluster binding domain-containing protein</fullName>
    </submittedName>
</protein>
<dbReference type="Gene3D" id="3.40.50.80">
    <property type="entry name" value="Nucleotide-binding domain of ferredoxin-NADP reductase (FNR) module"/>
    <property type="match status" value="1"/>
</dbReference>
<comment type="cofactor">
    <cofactor evidence="1">
        <name>FAD</name>
        <dbReference type="ChEBI" id="CHEBI:57692"/>
    </cofactor>
</comment>
<comment type="caution">
    <text evidence="6">The sequence shown here is derived from an EMBL/GenBank/DDBJ whole genome shotgun (WGS) entry which is preliminary data.</text>
</comment>
<dbReference type="InterPro" id="IPR050415">
    <property type="entry name" value="MRET"/>
</dbReference>
<gene>
    <name evidence="6" type="ORF">ACFPWV_19625</name>
</gene>
<dbReference type="PROSITE" id="PS51384">
    <property type="entry name" value="FAD_FR"/>
    <property type="match status" value="1"/>
</dbReference>
<dbReference type="Gene3D" id="2.40.30.10">
    <property type="entry name" value="Translation factors"/>
    <property type="match status" value="1"/>
</dbReference>
<dbReference type="PROSITE" id="PS00197">
    <property type="entry name" value="2FE2S_FER_1"/>
    <property type="match status" value="1"/>
</dbReference>
<dbReference type="CDD" id="cd00207">
    <property type="entry name" value="fer2"/>
    <property type="match status" value="1"/>
</dbReference>
<dbReference type="Pfam" id="PF00970">
    <property type="entry name" value="FAD_binding_6"/>
    <property type="match status" value="1"/>
</dbReference>
<dbReference type="InterPro" id="IPR017938">
    <property type="entry name" value="Riboflavin_synthase-like_b-brl"/>
</dbReference>
<keyword evidence="3" id="KW-0411">Iron-sulfur</keyword>
<organism evidence="6 7">
    <name type="scientific">Streptomyces atrovirens</name>
    <dbReference type="NCBI Taxonomy" id="285556"/>
    <lineage>
        <taxon>Bacteria</taxon>
        <taxon>Bacillati</taxon>
        <taxon>Actinomycetota</taxon>
        <taxon>Actinomycetes</taxon>
        <taxon>Kitasatosporales</taxon>
        <taxon>Streptomycetaceae</taxon>
        <taxon>Streptomyces</taxon>
    </lineage>
</organism>
<dbReference type="RefSeq" id="WP_344554974.1">
    <property type="nucleotide sequence ID" value="NZ_BAAATG010000001.1"/>
</dbReference>
<keyword evidence="7" id="KW-1185">Reference proteome</keyword>
<proteinExistence type="predicted"/>
<dbReference type="InterPro" id="IPR017927">
    <property type="entry name" value="FAD-bd_FR_type"/>
</dbReference>
<dbReference type="PANTHER" id="PTHR47354:SF5">
    <property type="entry name" value="PROTEIN RFBI"/>
    <property type="match status" value="1"/>
</dbReference>
<dbReference type="InterPro" id="IPR036010">
    <property type="entry name" value="2Fe-2S_ferredoxin-like_sf"/>
</dbReference>
<dbReference type="Pfam" id="PF00175">
    <property type="entry name" value="NAD_binding_1"/>
    <property type="match status" value="1"/>
</dbReference>
<dbReference type="InterPro" id="IPR001433">
    <property type="entry name" value="OxRdtase_FAD/NAD-bd"/>
</dbReference>
<evidence type="ECO:0000259" key="4">
    <source>
        <dbReference type="PROSITE" id="PS51085"/>
    </source>
</evidence>
<keyword evidence="2" id="KW-0001">2Fe-2S</keyword>
<feature type="domain" description="FAD-binding FR-type" evidence="5">
    <location>
        <begin position="118"/>
        <end position="223"/>
    </location>
</feature>